<comment type="caution">
    <text evidence="2">The sequence shown here is derived from an EMBL/GenBank/DDBJ whole genome shotgun (WGS) entry which is preliminary data.</text>
</comment>
<keyword evidence="3" id="KW-1185">Reference proteome</keyword>
<evidence type="ECO:0000313" key="3">
    <source>
        <dbReference type="Proteomes" id="UP001206312"/>
    </source>
</evidence>
<keyword evidence="1" id="KW-0812">Transmembrane</keyword>
<evidence type="ECO:0000256" key="1">
    <source>
        <dbReference type="SAM" id="Phobius"/>
    </source>
</evidence>
<evidence type="ECO:0008006" key="4">
    <source>
        <dbReference type="Google" id="ProtNLM"/>
    </source>
</evidence>
<keyword evidence="1" id="KW-1133">Transmembrane helix</keyword>
<feature type="transmembrane region" description="Helical" evidence="1">
    <location>
        <begin position="354"/>
        <end position="375"/>
    </location>
</feature>
<dbReference type="EMBL" id="JAMXIB010000010">
    <property type="protein sequence ID" value="MCO5725605.1"/>
    <property type="molecule type" value="Genomic_DNA"/>
</dbReference>
<organism evidence="2 3">
    <name type="scientific">Robiginitalea marina</name>
    <dbReference type="NCBI Taxonomy" id="2954105"/>
    <lineage>
        <taxon>Bacteria</taxon>
        <taxon>Pseudomonadati</taxon>
        <taxon>Bacteroidota</taxon>
        <taxon>Flavobacteriia</taxon>
        <taxon>Flavobacteriales</taxon>
        <taxon>Flavobacteriaceae</taxon>
        <taxon>Robiginitalea</taxon>
    </lineage>
</organism>
<dbReference type="RefSeq" id="WP_252741976.1">
    <property type="nucleotide sequence ID" value="NZ_JAMXIB010000010.1"/>
</dbReference>
<evidence type="ECO:0000313" key="2">
    <source>
        <dbReference type="EMBL" id="MCO5725605.1"/>
    </source>
</evidence>
<dbReference type="PROSITE" id="PS51257">
    <property type="entry name" value="PROKAR_LIPOPROTEIN"/>
    <property type="match status" value="1"/>
</dbReference>
<protein>
    <recommendedName>
        <fullName evidence="4">Chemotaxis protein</fullName>
    </recommendedName>
</protein>
<name>A0ABT1AZX7_9FLAO</name>
<sequence>MKTMLKTRGILLAGLIVLLLSSCSLVKIESEQKPLSVNELNTRLLIQAFAEEALERTEIAADSIAKEAEGHLAVQKNALRWKIQTASALGRISFQTMPRVALADTWSYMYELLNFFEASTDDAIFGSWAPIALEATAKNTDRIEKIATSVLNKKEYPRYREFVETYAREHPLRLENEFRHTPIREAYLAFKELPDSTAVQTVGTLSEVVADATNRFDYASDVAGKKFAWQTSLFLKEQGLDSIPLETRLARVEYELERLVEVAENSPEILATAIEDFRGAVNPIFKGLNSEISRAMVNLALERRALDEMILRERIALDTIIQRERLALGLDAREIADTGIKNAFAEIHGMLKSILFFGVIALIVVLGLPFYLGYLTGKRAAGSEKDSK</sequence>
<gene>
    <name evidence="2" type="ORF">NG653_12115</name>
</gene>
<dbReference type="Proteomes" id="UP001206312">
    <property type="component" value="Unassembled WGS sequence"/>
</dbReference>
<keyword evidence="1" id="KW-0472">Membrane</keyword>
<proteinExistence type="predicted"/>
<accession>A0ABT1AZX7</accession>
<reference evidence="2 3" key="1">
    <citation type="submission" date="2022-06" db="EMBL/GenBank/DDBJ databases">
        <authorList>
            <person name="Xuan X."/>
        </authorList>
    </citation>
    <scope>NUCLEOTIDE SEQUENCE [LARGE SCALE GENOMIC DNA]</scope>
    <source>
        <strain evidence="2 3">2V75</strain>
    </source>
</reference>